<proteinExistence type="predicted"/>
<dbReference type="InterPro" id="IPR035198">
    <property type="entry name" value="SU10_MCP"/>
</dbReference>
<evidence type="ECO:0000313" key="1">
    <source>
        <dbReference type="EMBL" id="MFD0800016.1"/>
    </source>
</evidence>
<dbReference type="EMBL" id="JBHTHR010000016">
    <property type="protein sequence ID" value="MFD0800016.1"/>
    <property type="molecule type" value="Genomic_DNA"/>
</dbReference>
<sequence>MPGITGQGTTFNLPNYVGELFAVSPEDTPFLSSIGGLTGGRPAESTVFTWSGYDLRDAATDRQRVEGADAPAAEGRARFLVSNVVEIHQETVNTSYTKQAATGQFAGTGSAHPNAAGLSGTNAVADEHSWQIAQALKQVARDVEATFISGTFQEPSTNGTPRKTKGLLEAVTTNVVDANDGTDDQPLTETMLLDLLQQAWEAGGISESETATLMVGAARKRDVTRIFVSDKNYQEQTRNVGGVNLQTIETDFGRLNVMLNRYMPTNQVAAVSMEQCAPRFLPIPGKGFLFQEQLAKTGAADRTQIYGEIGLEFGNEKTHGKIINIAPAA</sequence>
<reference evidence="2" key="1">
    <citation type="journal article" date="2019" name="Int. J. Syst. Evol. Microbiol.">
        <title>The Global Catalogue of Microorganisms (GCM) 10K type strain sequencing project: providing services to taxonomists for standard genome sequencing and annotation.</title>
        <authorList>
            <consortium name="The Broad Institute Genomics Platform"/>
            <consortium name="The Broad Institute Genome Sequencing Center for Infectious Disease"/>
            <person name="Wu L."/>
            <person name="Ma J."/>
        </authorList>
    </citation>
    <scope>NUCLEOTIDE SEQUENCE [LARGE SCALE GENOMIC DNA]</scope>
    <source>
        <strain evidence="2">CCUG 63369</strain>
    </source>
</reference>
<name>A0ABW3BAU1_9ACTN</name>
<accession>A0ABW3BAU1</accession>
<dbReference type="Pfam" id="PF17236">
    <property type="entry name" value="SU10_MCP"/>
    <property type="match status" value="1"/>
</dbReference>
<organism evidence="1 2">
    <name type="scientific">Streptomonospora algeriensis</name>
    <dbReference type="NCBI Taxonomy" id="995084"/>
    <lineage>
        <taxon>Bacteria</taxon>
        <taxon>Bacillati</taxon>
        <taxon>Actinomycetota</taxon>
        <taxon>Actinomycetes</taxon>
        <taxon>Streptosporangiales</taxon>
        <taxon>Nocardiopsidaceae</taxon>
        <taxon>Streptomonospora</taxon>
    </lineage>
</organism>
<keyword evidence="2" id="KW-1185">Reference proteome</keyword>
<evidence type="ECO:0000313" key="2">
    <source>
        <dbReference type="Proteomes" id="UP001596956"/>
    </source>
</evidence>
<dbReference type="Proteomes" id="UP001596956">
    <property type="component" value="Unassembled WGS sequence"/>
</dbReference>
<gene>
    <name evidence="1" type="ORF">ACFQZU_01615</name>
</gene>
<protein>
    <submittedName>
        <fullName evidence="1">DUF5309 family protein</fullName>
    </submittedName>
</protein>
<comment type="caution">
    <text evidence="1">The sequence shown here is derived from an EMBL/GenBank/DDBJ whole genome shotgun (WGS) entry which is preliminary data.</text>
</comment>